<dbReference type="GO" id="GO:0006508">
    <property type="term" value="P:proteolysis"/>
    <property type="evidence" value="ECO:0007669"/>
    <property type="project" value="InterPro"/>
</dbReference>
<feature type="non-terminal residue" evidence="2">
    <location>
        <position position="1"/>
    </location>
</feature>
<dbReference type="InterPro" id="IPR001375">
    <property type="entry name" value="Peptidase_S9_cat"/>
</dbReference>
<dbReference type="PANTHER" id="PTHR11731:SF193">
    <property type="entry name" value="DIPEPTIDYL PEPTIDASE 9"/>
    <property type="match status" value="1"/>
</dbReference>
<gene>
    <name evidence="2" type="ORF">DCP75_10290</name>
</gene>
<dbReference type="SUPFAM" id="SSF53474">
    <property type="entry name" value="alpha/beta-Hydrolases"/>
    <property type="match status" value="1"/>
</dbReference>
<reference evidence="2 3" key="1">
    <citation type="journal article" date="2018" name="Nat. Biotechnol.">
        <title>A standardized bacterial taxonomy based on genome phylogeny substantially revises the tree of life.</title>
        <authorList>
            <person name="Parks D.H."/>
            <person name="Chuvochina M."/>
            <person name="Waite D.W."/>
            <person name="Rinke C."/>
            <person name="Skarshewski A."/>
            <person name="Chaumeil P.A."/>
            <person name="Hugenholtz P."/>
        </authorList>
    </citation>
    <scope>NUCLEOTIDE SEQUENCE [LARGE SCALE GENOMIC DNA]</scope>
    <source>
        <strain evidence="2">UBA9158</strain>
    </source>
</reference>
<dbReference type="EMBL" id="DMND01000137">
    <property type="protein sequence ID" value="HAN28087.1"/>
    <property type="molecule type" value="Genomic_DNA"/>
</dbReference>
<evidence type="ECO:0000313" key="2">
    <source>
        <dbReference type="EMBL" id="HAN28087.1"/>
    </source>
</evidence>
<evidence type="ECO:0000313" key="3">
    <source>
        <dbReference type="Proteomes" id="UP000259273"/>
    </source>
</evidence>
<dbReference type="AlphaFoldDB" id="A0A3C1KN33"/>
<sequence>LVAKYGVERSRVGVYGGSYGGFMTFMALFLEPELFAAGAALRPVADWMHYEHEYTSNILNTPDIDPEAYQRSSPINYVQNLQKPLLIAAGMQDDNVFFQDAVLVVQRLIELKKENFEMAIYPLDPHGFVHPESWLDEYRRIHKLMRRELAPGK</sequence>
<dbReference type="Proteomes" id="UP000259273">
    <property type="component" value="Unassembled WGS sequence"/>
</dbReference>
<protein>
    <submittedName>
        <fullName evidence="2">S9 family peptidase</fullName>
    </submittedName>
</protein>
<dbReference type="Pfam" id="PF00326">
    <property type="entry name" value="Peptidase_S9"/>
    <property type="match status" value="1"/>
</dbReference>
<dbReference type="InterPro" id="IPR050278">
    <property type="entry name" value="Serine_Prot_S9B/DPPIV"/>
</dbReference>
<dbReference type="InterPro" id="IPR029058">
    <property type="entry name" value="AB_hydrolase_fold"/>
</dbReference>
<organism evidence="2 3">
    <name type="scientific">Haliea salexigens</name>
    <dbReference type="NCBI Taxonomy" id="287487"/>
    <lineage>
        <taxon>Bacteria</taxon>
        <taxon>Pseudomonadati</taxon>
        <taxon>Pseudomonadota</taxon>
        <taxon>Gammaproteobacteria</taxon>
        <taxon>Cellvibrionales</taxon>
        <taxon>Halieaceae</taxon>
        <taxon>Haliea</taxon>
    </lineage>
</organism>
<name>A0A3C1KN33_9GAMM</name>
<evidence type="ECO:0000259" key="1">
    <source>
        <dbReference type="Pfam" id="PF00326"/>
    </source>
</evidence>
<dbReference type="GO" id="GO:0008236">
    <property type="term" value="F:serine-type peptidase activity"/>
    <property type="evidence" value="ECO:0007669"/>
    <property type="project" value="InterPro"/>
</dbReference>
<dbReference type="PANTHER" id="PTHR11731">
    <property type="entry name" value="PROTEASE FAMILY S9B,C DIPEPTIDYL-PEPTIDASE IV-RELATED"/>
    <property type="match status" value="1"/>
</dbReference>
<dbReference type="Gene3D" id="3.40.50.1820">
    <property type="entry name" value="alpha/beta hydrolase"/>
    <property type="match status" value="1"/>
</dbReference>
<feature type="domain" description="Peptidase S9 prolyl oligopeptidase catalytic" evidence="1">
    <location>
        <begin position="2"/>
        <end position="149"/>
    </location>
</feature>
<dbReference type="GO" id="GO:0008239">
    <property type="term" value="F:dipeptidyl-peptidase activity"/>
    <property type="evidence" value="ECO:0007669"/>
    <property type="project" value="TreeGrafter"/>
</dbReference>
<comment type="caution">
    <text evidence="2">The sequence shown here is derived from an EMBL/GenBank/DDBJ whole genome shotgun (WGS) entry which is preliminary data.</text>
</comment>
<accession>A0A3C1KN33</accession>
<proteinExistence type="predicted"/>